<keyword evidence="9" id="KW-0805">Transcription regulation</keyword>
<evidence type="ECO:0000313" key="16">
    <source>
        <dbReference type="Proteomes" id="UP000233293"/>
    </source>
</evidence>
<dbReference type="Pfam" id="PF12833">
    <property type="entry name" value="HTH_18"/>
    <property type="match status" value="1"/>
</dbReference>
<keyword evidence="13" id="KW-0234">DNA repair</keyword>
<keyword evidence="8" id="KW-0862">Zinc</keyword>
<evidence type="ECO:0000256" key="9">
    <source>
        <dbReference type="ARBA" id="ARBA00023015"/>
    </source>
</evidence>
<dbReference type="Pfam" id="PF02805">
    <property type="entry name" value="Ada_Zn_binding"/>
    <property type="match status" value="1"/>
</dbReference>
<evidence type="ECO:0000256" key="10">
    <source>
        <dbReference type="ARBA" id="ARBA00023125"/>
    </source>
</evidence>
<comment type="cofactor">
    <cofactor evidence="2">
        <name>Zn(2+)</name>
        <dbReference type="ChEBI" id="CHEBI:29105"/>
    </cofactor>
</comment>
<keyword evidence="16" id="KW-1185">Reference proteome</keyword>
<protein>
    <recommendedName>
        <fullName evidence="3">DNA-3-methyladenine glycosylase II</fullName>
        <ecNumber evidence="3">3.2.2.21</ecNumber>
    </recommendedName>
</protein>
<dbReference type="InterPro" id="IPR051912">
    <property type="entry name" value="Alkylbase_DNA_Glycosylase/TA"/>
</dbReference>
<dbReference type="InterPro" id="IPR023170">
    <property type="entry name" value="HhH_base_excis_C"/>
</dbReference>
<dbReference type="InterPro" id="IPR018062">
    <property type="entry name" value="HTH_AraC-typ_CS"/>
</dbReference>
<dbReference type="InterPro" id="IPR037046">
    <property type="entry name" value="AlkA_N_sf"/>
</dbReference>
<dbReference type="RefSeq" id="WP_101250397.1">
    <property type="nucleotide sequence ID" value="NZ_PIUM01000008.1"/>
</dbReference>
<evidence type="ECO:0000256" key="11">
    <source>
        <dbReference type="ARBA" id="ARBA00023159"/>
    </source>
</evidence>
<dbReference type="PANTHER" id="PTHR43003:SF13">
    <property type="entry name" value="DNA-3-METHYLADENINE GLYCOSYLASE 2"/>
    <property type="match status" value="1"/>
</dbReference>
<dbReference type="Proteomes" id="UP000233293">
    <property type="component" value="Unassembled WGS sequence"/>
</dbReference>
<keyword evidence="7" id="KW-0227">DNA damage</keyword>
<dbReference type="PROSITE" id="PS01124">
    <property type="entry name" value="HTH_ARAC_FAMILY_2"/>
    <property type="match status" value="1"/>
</dbReference>
<dbReference type="GO" id="GO:0006307">
    <property type="term" value="P:DNA alkylation repair"/>
    <property type="evidence" value="ECO:0007669"/>
    <property type="project" value="TreeGrafter"/>
</dbReference>
<dbReference type="EMBL" id="PIUM01000008">
    <property type="protein sequence ID" value="PKU24854.1"/>
    <property type="molecule type" value="Genomic_DNA"/>
</dbReference>
<dbReference type="GO" id="GO:0032993">
    <property type="term" value="C:protein-DNA complex"/>
    <property type="evidence" value="ECO:0007669"/>
    <property type="project" value="TreeGrafter"/>
</dbReference>
<dbReference type="GO" id="GO:0043565">
    <property type="term" value="F:sequence-specific DNA binding"/>
    <property type="evidence" value="ECO:0007669"/>
    <property type="project" value="InterPro"/>
</dbReference>
<accession>A0A2N3PWR3</accession>
<dbReference type="GO" id="GO:0008168">
    <property type="term" value="F:methyltransferase activity"/>
    <property type="evidence" value="ECO:0007669"/>
    <property type="project" value="UniProtKB-KW"/>
</dbReference>
<comment type="caution">
    <text evidence="15">The sequence shown here is derived from an EMBL/GenBank/DDBJ whole genome shotgun (WGS) entry which is preliminary data.</text>
</comment>
<dbReference type="GO" id="GO:0006285">
    <property type="term" value="P:base-excision repair, AP site formation"/>
    <property type="evidence" value="ECO:0007669"/>
    <property type="project" value="TreeGrafter"/>
</dbReference>
<keyword evidence="6" id="KW-0479">Metal-binding</keyword>
<evidence type="ECO:0000256" key="3">
    <source>
        <dbReference type="ARBA" id="ARBA00012000"/>
    </source>
</evidence>
<dbReference type="SMART" id="SM01009">
    <property type="entry name" value="AlkA_N"/>
    <property type="match status" value="1"/>
</dbReference>
<dbReference type="SUPFAM" id="SSF46689">
    <property type="entry name" value="Homeodomain-like"/>
    <property type="match status" value="2"/>
</dbReference>
<dbReference type="InterPro" id="IPR018060">
    <property type="entry name" value="HTH_AraC"/>
</dbReference>
<proteinExistence type="predicted"/>
<dbReference type="InterPro" id="IPR004026">
    <property type="entry name" value="Ada_DNA_repair_Zn-bd"/>
</dbReference>
<evidence type="ECO:0000256" key="6">
    <source>
        <dbReference type="ARBA" id="ARBA00022723"/>
    </source>
</evidence>
<evidence type="ECO:0000256" key="5">
    <source>
        <dbReference type="ARBA" id="ARBA00022679"/>
    </source>
</evidence>
<gene>
    <name evidence="15" type="ORF">CWS72_09750</name>
</gene>
<comment type="catalytic activity">
    <reaction evidence="1">
        <text>Hydrolysis of alkylated DNA, releasing 3-methyladenine, 3-methylguanine, 7-methylguanine and 7-methyladenine.</text>
        <dbReference type="EC" id="3.2.2.21"/>
    </reaction>
</comment>
<reference evidence="16" key="1">
    <citation type="submission" date="2017-12" db="EMBL/GenBank/DDBJ databases">
        <title>Draft genome sequence of Telmatospirillum siberiense 26-4b1T, an acidotolerant peatland alphaproteobacterium potentially involved in sulfur cycling.</title>
        <authorList>
            <person name="Hausmann B."/>
            <person name="Pjevac P."/>
            <person name="Schreck K."/>
            <person name="Herbold C.W."/>
            <person name="Daims H."/>
            <person name="Wagner M."/>
            <person name="Pester M."/>
            <person name="Loy A."/>
        </authorList>
    </citation>
    <scope>NUCLEOTIDE SEQUENCE [LARGE SCALE GENOMIC DNA]</scope>
    <source>
        <strain evidence="16">26-4b1</strain>
    </source>
</reference>
<dbReference type="Pfam" id="PF06029">
    <property type="entry name" value="AlkA_N"/>
    <property type="match status" value="1"/>
</dbReference>
<keyword evidence="12" id="KW-0804">Transcription</keyword>
<dbReference type="Gene3D" id="3.30.310.20">
    <property type="entry name" value="DNA-3-methyladenine glycosylase AlkA, N-terminal domain"/>
    <property type="match status" value="1"/>
</dbReference>
<dbReference type="Gene3D" id="3.40.10.10">
    <property type="entry name" value="DNA Methylphosphotriester Repair Domain"/>
    <property type="match status" value="1"/>
</dbReference>
<dbReference type="Gene3D" id="1.10.1670.10">
    <property type="entry name" value="Helix-hairpin-Helix base-excision DNA repair enzymes (C-terminal)"/>
    <property type="match status" value="1"/>
</dbReference>
<evidence type="ECO:0000256" key="2">
    <source>
        <dbReference type="ARBA" id="ARBA00001947"/>
    </source>
</evidence>
<evidence type="ECO:0000256" key="4">
    <source>
        <dbReference type="ARBA" id="ARBA00022603"/>
    </source>
</evidence>
<dbReference type="PANTHER" id="PTHR43003">
    <property type="entry name" value="DNA-3-METHYLADENINE GLYCOSYLASE"/>
    <property type="match status" value="1"/>
</dbReference>
<dbReference type="InterPro" id="IPR035451">
    <property type="entry name" value="Ada-like_dom_sf"/>
</dbReference>
<feature type="domain" description="HTH araC/xylS-type" evidence="14">
    <location>
        <begin position="93"/>
        <end position="191"/>
    </location>
</feature>
<dbReference type="SUPFAM" id="SSF55945">
    <property type="entry name" value="TATA-box binding protein-like"/>
    <property type="match status" value="1"/>
</dbReference>
<name>A0A2N3PWR3_9PROT</name>
<dbReference type="GO" id="GO:0032131">
    <property type="term" value="F:alkylated DNA binding"/>
    <property type="evidence" value="ECO:0007669"/>
    <property type="project" value="TreeGrafter"/>
</dbReference>
<dbReference type="GO" id="GO:0003700">
    <property type="term" value="F:DNA-binding transcription factor activity"/>
    <property type="evidence" value="ECO:0007669"/>
    <property type="project" value="InterPro"/>
</dbReference>
<dbReference type="InterPro" id="IPR009057">
    <property type="entry name" value="Homeodomain-like_sf"/>
</dbReference>
<dbReference type="GO" id="GO:0005737">
    <property type="term" value="C:cytoplasm"/>
    <property type="evidence" value="ECO:0007669"/>
    <property type="project" value="TreeGrafter"/>
</dbReference>
<dbReference type="Gene3D" id="1.10.10.60">
    <property type="entry name" value="Homeodomain-like"/>
    <property type="match status" value="1"/>
</dbReference>
<dbReference type="SMART" id="SM00342">
    <property type="entry name" value="HTH_ARAC"/>
    <property type="match status" value="1"/>
</dbReference>
<evidence type="ECO:0000256" key="7">
    <source>
        <dbReference type="ARBA" id="ARBA00022763"/>
    </source>
</evidence>
<keyword evidence="5" id="KW-0808">Transferase</keyword>
<dbReference type="InterPro" id="IPR003265">
    <property type="entry name" value="HhH-GPD_domain"/>
</dbReference>
<dbReference type="AlphaFoldDB" id="A0A2N3PWR3"/>
<dbReference type="GO" id="GO:0008270">
    <property type="term" value="F:zinc ion binding"/>
    <property type="evidence" value="ECO:0007669"/>
    <property type="project" value="InterPro"/>
</dbReference>
<dbReference type="SUPFAM" id="SSF57884">
    <property type="entry name" value="Ada DNA repair protein, N-terminal domain (N-Ada 10)"/>
    <property type="match status" value="1"/>
</dbReference>
<dbReference type="CDD" id="cd00056">
    <property type="entry name" value="ENDO3c"/>
    <property type="match status" value="1"/>
</dbReference>
<sequence length="487" mass="52359">MISDTPNDLDRETCYRALQSRDGRFDGRFYTAVISTGIYCRPICPAKTPRIENCLFLPSAGAAHHLGFRPCLRCRPEAAPGSAGWRGTAGTVGRALHLIAEGGLDEAGVDRLAERLGIGSRHLRRLFDRHVGASPVAVAQSHRILFAKRLIDETGLPMADVALAAGFGSIRRFNDVFRRTYGRPPSQLRRNGTMAGTATDITLRLPFTSPYDWAAMLDFLGSRAIPGVESVEDGVYRRSFLLAATPGLVEVRRPPNETHLLATIHTEAVGILAAVVARLRRLFDLDADIAAIDAHLAGSPELAQRIRLRPGIRVPGAWDDFELAVRAILGQQVSVAAATTMAGRLAAAYGPTLPPALGNGTVTRIFPAPAAIATADLTGIGVTGKRAAALAGLGAALSARPDLLAVGETLEEKVERLCRLPGIGPWTANYIAMRMLREPDAFPSADLGLLRALETSAGRPTPSALLRMAEAWRPWRAYAALRLWTQE</sequence>
<evidence type="ECO:0000256" key="8">
    <source>
        <dbReference type="ARBA" id="ARBA00022833"/>
    </source>
</evidence>
<dbReference type="Pfam" id="PF00730">
    <property type="entry name" value="HhH-GPD"/>
    <property type="match status" value="1"/>
</dbReference>
<dbReference type="GO" id="GO:0008725">
    <property type="term" value="F:DNA-3-methyladenine glycosylase activity"/>
    <property type="evidence" value="ECO:0007669"/>
    <property type="project" value="TreeGrafter"/>
</dbReference>
<dbReference type="GO" id="GO:0043916">
    <property type="term" value="F:DNA-7-methylguanine glycosylase activity"/>
    <property type="evidence" value="ECO:0007669"/>
    <property type="project" value="TreeGrafter"/>
</dbReference>
<dbReference type="InterPro" id="IPR011257">
    <property type="entry name" value="DNA_glycosylase"/>
</dbReference>
<keyword evidence="10" id="KW-0238">DNA-binding</keyword>
<dbReference type="GO" id="GO:0032259">
    <property type="term" value="P:methylation"/>
    <property type="evidence" value="ECO:0007669"/>
    <property type="project" value="UniProtKB-KW"/>
</dbReference>
<dbReference type="SUPFAM" id="SSF48150">
    <property type="entry name" value="DNA-glycosylase"/>
    <property type="match status" value="1"/>
</dbReference>
<dbReference type="OrthoDB" id="9802228at2"/>
<evidence type="ECO:0000256" key="13">
    <source>
        <dbReference type="ARBA" id="ARBA00023204"/>
    </source>
</evidence>
<organism evidence="15 16">
    <name type="scientific">Telmatospirillum siberiense</name>
    <dbReference type="NCBI Taxonomy" id="382514"/>
    <lineage>
        <taxon>Bacteria</taxon>
        <taxon>Pseudomonadati</taxon>
        <taxon>Pseudomonadota</taxon>
        <taxon>Alphaproteobacteria</taxon>
        <taxon>Rhodospirillales</taxon>
        <taxon>Rhodospirillaceae</taxon>
        <taxon>Telmatospirillum</taxon>
    </lineage>
</organism>
<keyword evidence="11" id="KW-0010">Activator</keyword>
<keyword evidence="4" id="KW-0489">Methyltransferase</keyword>
<dbReference type="SMART" id="SM00478">
    <property type="entry name" value="ENDO3c"/>
    <property type="match status" value="1"/>
</dbReference>
<evidence type="ECO:0000313" key="15">
    <source>
        <dbReference type="EMBL" id="PKU24854.1"/>
    </source>
</evidence>
<dbReference type="EC" id="3.2.2.21" evidence="3"/>
<evidence type="ECO:0000256" key="12">
    <source>
        <dbReference type="ARBA" id="ARBA00023163"/>
    </source>
</evidence>
<evidence type="ECO:0000256" key="1">
    <source>
        <dbReference type="ARBA" id="ARBA00000086"/>
    </source>
</evidence>
<dbReference type="PROSITE" id="PS00041">
    <property type="entry name" value="HTH_ARAC_FAMILY_1"/>
    <property type="match status" value="1"/>
</dbReference>
<evidence type="ECO:0000259" key="14">
    <source>
        <dbReference type="PROSITE" id="PS01124"/>
    </source>
</evidence>
<dbReference type="InterPro" id="IPR010316">
    <property type="entry name" value="AlkA_N"/>
</dbReference>
<dbReference type="Gene3D" id="1.10.340.30">
    <property type="entry name" value="Hypothetical protein, domain 2"/>
    <property type="match status" value="1"/>
</dbReference>